<dbReference type="RefSeq" id="WP_082535148.1">
    <property type="nucleotide sequence ID" value="NZ_BBZG01000002.1"/>
</dbReference>
<proteinExistence type="predicted"/>
<dbReference type="GO" id="GO:0008081">
    <property type="term" value="F:phosphoric diester hydrolase activity"/>
    <property type="evidence" value="ECO:0007669"/>
    <property type="project" value="InterPro"/>
</dbReference>
<gene>
    <name evidence="2" type="ORF">SAMN05660976_05650</name>
</gene>
<accession>A0A1H7ZWA1</accession>
<dbReference type="PANTHER" id="PTHR46211">
    <property type="entry name" value="GLYCEROPHOSPHORYL DIESTER PHOSPHODIESTERASE"/>
    <property type="match status" value="1"/>
</dbReference>
<dbReference type="Gene3D" id="3.20.20.190">
    <property type="entry name" value="Phosphatidylinositol (PI) phosphodiesterase"/>
    <property type="match status" value="1"/>
</dbReference>
<dbReference type="EMBL" id="FOBF01000015">
    <property type="protein sequence ID" value="SEM62601.1"/>
    <property type="molecule type" value="Genomic_DNA"/>
</dbReference>
<name>A0A1H7ZWA1_9ACTN</name>
<keyword evidence="3" id="KW-1185">Reference proteome</keyword>
<dbReference type="Pfam" id="PF03009">
    <property type="entry name" value="GDPD"/>
    <property type="match status" value="1"/>
</dbReference>
<sequence>MYRRLSLVGLVLGAAVAAATFVTQATIASLTFRTQAATPSPTSTTQAVSAAPPQVDTIAHRGGAAYAPENTLAACALARAQGADVCEFDIQQTKDNQLVLIHDPTLARTTNVEEVFPGRSPWNVADFTLAEIRRLDAGSWFSSRFRGERVPTLAEGLRQLEDGTTRLLLEVKHSVPGQGIDRRVAAELQDTRFWWQDGRLTMMAFDWPSMRALHLMVPDVPVALLGKPAVGQLPELARYAGRITTPHAGLTAQYVQEVHDQGMSVYTWTANKPALIRRLLSYGVDGIMTNKPDRLQAVKGPD</sequence>
<dbReference type="GO" id="GO:0006629">
    <property type="term" value="P:lipid metabolic process"/>
    <property type="evidence" value="ECO:0007669"/>
    <property type="project" value="InterPro"/>
</dbReference>
<evidence type="ECO:0000259" key="1">
    <source>
        <dbReference type="PROSITE" id="PS51704"/>
    </source>
</evidence>
<evidence type="ECO:0000313" key="3">
    <source>
        <dbReference type="Proteomes" id="UP000198953"/>
    </source>
</evidence>
<dbReference type="PROSITE" id="PS51704">
    <property type="entry name" value="GP_PDE"/>
    <property type="match status" value="1"/>
</dbReference>
<dbReference type="PANTHER" id="PTHR46211:SF1">
    <property type="entry name" value="GLYCEROPHOSPHODIESTER PHOSPHODIESTERASE, CYTOPLASMIC"/>
    <property type="match status" value="1"/>
</dbReference>
<dbReference type="STRING" id="46177.SAMN05660976_05650"/>
<evidence type="ECO:0000313" key="2">
    <source>
        <dbReference type="EMBL" id="SEM62601.1"/>
    </source>
</evidence>
<dbReference type="InterPro" id="IPR017946">
    <property type="entry name" value="PLC-like_Pdiesterase_TIM-brl"/>
</dbReference>
<reference evidence="2 3" key="1">
    <citation type="submission" date="2016-10" db="EMBL/GenBank/DDBJ databases">
        <authorList>
            <person name="de Groot N.N."/>
        </authorList>
    </citation>
    <scope>NUCLEOTIDE SEQUENCE [LARGE SCALE GENOMIC DNA]</scope>
    <source>
        <strain evidence="2 3">DSM 43357</strain>
    </source>
</reference>
<dbReference type="AlphaFoldDB" id="A0A1H7ZWA1"/>
<dbReference type="InterPro" id="IPR030395">
    <property type="entry name" value="GP_PDE_dom"/>
</dbReference>
<dbReference type="SUPFAM" id="SSF51695">
    <property type="entry name" value="PLC-like phosphodiesterases"/>
    <property type="match status" value="1"/>
</dbReference>
<protein>
    <submittedName>
        <fullName evidence="2">Glycerophosphoryl diester phosphodiesterase</fullName>
    </submittedName>
</protein>
<organism evidence="2 3">
    <name type="scientific">Nonomuraea pusilla</name>
    <dbReference type="NCBI Taxonomy" id="46177"/>
    <lineage>
        <taxon>Bacteria</taxon>
        <taxon>Bacillati</taxon>
        <taxon>Actinomycetota</taxon>
        <taxon>Actinomycetes</taxon>
        <taxon>Streptosporangiales</taxon>
        <taxon>Streptosporangiaceae</taxon>
        <taxon>Nonomuraea</taxon>
    </lineage>
</organism>
<dbReference type="Proteomes" id="UP000198953">
    <property type="component" value="Unassembled WGS sequence"/>
</dbReference>
<feature type="domain" description="GP-PDE" evidence="1">
    <location>
        <begin position="55"/>
        <end position="299"/>
    </location>
</feature>